<dbReference type="EMBL" id="CP136511">
    <property type="protein sequence ID" value="WOD14475.1"/>
    <property type="molecule type" value="Genomic_DNA"/>
</dbReference>
<reference evidence="1 2" key="1">
    <citation type="submission" date="2023-10" db="EMBL/GenBank/DDBJ databases">
        <title>Surface-active antibiotics is a multifunctional adaptation for post-fire microbes.</title>
        <authorList>
            <person name="Liu M.D."/>
            <person name="Du Y."/>
            <person name="Koupaei S.K."/>
            <person name="Kim N.R."/>
            <person name="Zhang W."/>
            <person name="Traxler M.F."/>
        </authorList>
    </citation>
    <scope>NUCLEOTIDE SEQUENCE [LARGE SCALE GENOMIC DNA]</scope>
    <source>
        <strain evidence="1 2">F3</strain>
    </source>
</reference>
<dbReference type="Proteomes" id="UP001302652">
    <property type="component" value="Chromosome 3"/>
</dbReference>
<evidence type="ECO:0000313" key="1">
    <source>
        <dbReference type="EMBL" id="WOD14475.1"/>
    </source>
</evidence>
<accession>A0ABZ0EC05</accession>
<keyword evidence="2" id="KW-1185">Reference proteome</keyword>
<sequence>MIVLDLSRISMHCSEAALKLLDFSVWRAKGRSIGKAIEHANYVRGT</sequence>
<dbReference type="RefSeq" id="WP_317016372.1">
    <property type="nucleotide sequence ID" value="NZ_CP136511.1"/>
</dbReference>
<gene>
    <name evidence="1" type="ORF">RW095_03135</name>
</gene>
<evidence type="ECO:0000313" key="2">
    <source>
        <dbReference type="Proteomes" id="UP001302652"/>
    </source>
</evidence>
<protein>
    <submittedName>
        <fullName evidence="1">Uncharacterized protein</fullName>
    </submittedName>
</protein>
<name>A0ABZ0EC05_9BURK</name>
<proteinExistence type="predicted"/>
<organism evidence="1 2">
    <name type="scientific">Paraburkholderia kirstenboschensis</name>
    <dbReference type="NCBI Taxonomy" id="1245436"/>
    <lineage>
        <taxon>Bacteria</taxon>
        <taxon>Pseudomonadati</taxon>
        <taxon>Pseudomonadota</taxon>
        <taxon>Betaproteobacteria</taxon>
        <taxon>Burkholderiales</taxon>
        <taxon>Burkholderiaceae</taxon>
        <taxon>Paraburkholderia</taxon>
    </lineage>
</organism>